<evidence type="ECO:0000256" key="5">
    <source>
        <dbReference type="ARBA" id="ARBA00022741"/>
    </source>
</evidence>
<keyword evidence="9" id="KW-0812">Transmembrane</keyword>
<evidence type="ECO:0000256" key="2">
    <source>
        <dbReference type="ARBA" id="ARBA00012438"/>
    </source>
</evidence>
<gene>
    <name evidence="11" type="ORF">FDP22_20870</name>
</gene>
<name>A0A5B8G317_9RHOB</name>
<organism evidence="11 12">
    <name type="scientific">Paroceanicella profunda</name>
    <dbReference type="NCBI Taxonomy" id="2579971"/>
    <lineage>
        <taxon>Bacteria</taxon>
        <taxon>Pseudomonadati</taxon>
        <taxon>Pseudomonadota</taxon>
        <taxon>Alphaproteobacteria</taxon>
        <taxon>Rhodobacterales</taxon>
        <taxon>Paracoccaceae</taxon>
        <taxon>Paroceanicella</taxon>
    </lineage>
</organism>
<protein>
    <recommendedName>
        <fullName evidence="2">histidine kinase</fullName>
        <ecNumber evidence="2">2.7.13.3</ecNumber>
    </recommendedName>
</protein>
<comment type="catalytic activity">
    <reaction evidence="1">
        <text>ATP + protein L-histidine = ADP + protein N-phospho-L-histidine.</text>
        <dbReference type="EC" id="2.7.13.3"/>
    </reaction>
</comment>
<feature type="transmembrane region" description="Helical" evidence="9">
    <location>
        <begin position="20"/>
        <end position="50"/>
    </location>
</feature>
<feature type="transmembrane region" description="Helical" evidence="9">
    <location>
        <begin position="62"/>
        <end position="81"/>
    </location>
</feature>
<dbReference type="GO" id="GO:0000155">
    <property type="term" value="F:phosphorelay sensor kinase activity"/>
    <property type="evidence" value="ECO:0007669"/>
    <property type="project" value="InterPro"/>
</dbReference>
<dbReference type="InterPro" id="IPR005467">
    <property type="entry name" value="His_kinase_dom"/>
</dbReference>
<evidence type="ECO:0000256" key="8">
    <source>
        <dbReference type="ARBA" id="ARBA00023012"/>
    </source>
</evidence>
<dbReference type="KEGG" id="ppru:FDP22_20870"/>
<dbReference type="Gene3D" id="3.30.450.20">
    <property type="entry name" value="PAS domain"/>
    <property type="match status" value="1"/>
</dbReference>
<accession>A0A5B8G317</accession>
<dbReference type="EMBL" id="CP040820">
    <property type="protein sequence ID" value="QDL94330.1"/>
    <property type="molecule type" value="Genomic_DNA"/>
</dbReference>
<evidence type="ECO:0000256" key="3">
    <source>
        <dbReference type="ARBA" id="ARBA00022553"/>
    </source>
</evidence>
<keyword evidence="3" id="KW-0597">Phosphoprotein</keyword>
<keyword evidence="7" id="KW-0067">ATP-binding</keyword>
<dbReference type="Gene3D" id="1.10.287.130">
    <property type="match status" value="1"/>
</dbReference>
<dbReference type="PRINTS" id="PR00344">
    <property type="entry name" value="BCTRLSENSOR"/>
</dbReference>
<dbReference type="SMART" id="SM00388">
    <property type="entry name" value="HisKA"/>
    <property type="match status" value="1"/>
</dbReference>
<dbReference type="RefSeq" id="WP_138576110.1">
    <property type="nucleotide sequence ID" value="NZ_CP040820.1"/>
</dbReference>
<dbReference type="SUPFAM" id="SSF55785">
    <property type="entry name" value="PYP-like sensor domain (PAS domain)"/>
    <property type="match status" value="1"/>
</dbReference>
<sequence length="521" mass="56121">MSLPPVPGTRHSPARLVATIAMIVAIFLVDTFTPLMSGVATLYVLALILLTSDLRPVNVARWGLACAALTLIAFLAVHGNGNDDLSAVLRMVFSLAAIGVATLLIRRAQKMFTTLQLSEQRYRTTFNTVAVAICAYDFRPLAEAVAALRARGVSDLAAYLATHPAEVERMRRSLRLADVNSTALKLFGFLDACAFRQYRDEFLPGLGPRFADCILALDRGGEVEIETRVERRDGQMLDMIVVFSLAAEAALDRVPCSMLDVTERRRLGAAVADSRARLERAHRATVMAQVSASIAHEINQPLSAIRSYAGAAHRWLVRDRPDLGEVTTALTSVIASVQRADEVIRRIRAITGKPARQESTRVGLDALVHETAGLLHDEAARHGGTLTVRPGAGAAELTADRILLQQVLINLVMNALQAMDGQAGPRDVEIVTRSRHGCATIEVRDTGPGLPEAFHERAFEPFQTTKPDGMGVGLAISASIVERHGGRLALTDRPSGGACARITLPLEPQEDTRPTPAAAPA</sequence>
<dbReference type="SMART" id="SM00387">
    <property type="entry name" value="HATPase_c"/>
    <property type="match status" value="1"/>
</dbReference>
<dbReference type="Gene3D" id="3.30.565.10">
    <property type="entry name" value="Histidine kinase-like ATPase, C-terminal domain"/>
    <property type="match status" value="1"/>
</dbReference>
<proteinExistence type="predicted"/>
<reference evidence="11 12" key="1">
    <citation type="submission" date="2019-06" db="EMBL/GenBank/DDBJ databases">
        <title>Genome sequence of Rhodobacteraceae bacterium D4M1.</title>
        <authorList>
            <person name="Cao J."/>
        </authorList>
    </citation>
    <scope>NUCLEOTIDE SEQUENCE [LARGE SCALE GENOMIC DNA]</scope>
    <source>
        <strain evidence="11 12">D4M1</strain>
        <plasmid evidence="12">pd4m1b</plasmid>
    </source>
</reference>
<dbReference type="GO" id="GO:0005524">
    <property type="term" value="F:ATP binding"/>
    <property type="evidence" value="ECO:0007669"/>
    <property type="project" value="UniProtKB-KW"/>
</dbReference>
<dbReference type="SUPFAM" id="SSF55874">
    <property type="entry name" value="ATPase domain of HSP90 chaperone/DNA topoisomerase II/histidine kinase"/>
    <property type="match status" value="1"/>
</dbReference>
<evidence type="ECO:0000259" key="10">
    <source>
        <dbReference type="PROSITE" id="PS50109"/>
    </source>
</evidence>
<keyword evidence="6" id="KW-0418">Kinase</keyword>
<evidence type="ECO:0000256" key="7">
    <source>
        <dbReference type="ARBA" id="ARBA00022840"/>
    </source>
</evidence>
<evidence type="ECO:0000256" key="1">
    <source>
        <dbReference type="ARBA" id="ARBA00000085"/>
    </source>
</evidence>
<evidence type="ECO:0000256" key="6">
    <source>
        <dbReference type="ARBA" id="ARBA00022777"/>
    </source>
</evidence>
<dbReference type="SUPFAM" id="SSF47384">
    <property type="entry name" value="Homodimeric domain of signal transducing histidine kinase"/>
    <property type="match status" value="1"/>
</dbReference>
<dbReference type="Pfam" id="PF00512">
    <property type="entry name" value="HisKA"/>
    <property type="match status" value="1"/>
</dbReference>
<dbReference type="InterPro" id="IPR036890">
    <property type="entry name" value="HATPase_C_sf"/>
</dbReference>
<dbReference type="Proteomes" id="UP000305888">
    <property type="component" value="Plasmid pD4M1B"/>
</dbReference>
<evidence type="ECO:0000313" key="11">
    <source>
        <dbReference type="EMBL" id="QDL94330.1"/>
    </source>
</evidence>
<keyword evidence="9" id="KW-0472">Membrane</keyword>
<dbReference type="AlphaFoldDB" id="A0A5B8G317"/>
<feature type="transmembrane region" description="Helical" evidence="9">
    <location>
        <begin position="87"/>
        <end position="105"/>
    </location>
</feature>
<dbReference type="InterPro" id="IPR003594">
    <property type="entry name" value="HATPase_dom"/>
</dbReference>
<keyword evidence="4" id="KW-0808">Transferase</keyword>
<dbReference type="InterPro" id="IPR036097">
    <property type="entry name" value="HisK_dim/P_sf"/>
</dbReference>
<dbReference type="CDD" id="cd00082">
    <property type="entry name" value="HisKA"/>
    <property type="match status" value="1"/>
</dbReference>
<dbReference type="EC" id="2.7.13.3" evidence="2"/>
<dbReference type="PANTHER" id="PTHR43065:SF10">
    <property type="entry name" value="PEROXIDE STRESS-ACTIVATED HISTIDINE KINASE MAK3"/>
    <property type="match status" value="1"/>
</dbReference>
<keyword evidence="9" id="KW-1133">Transmembrane helix</keyword>
<dbReference type="PROSITE" id="PS50109">
    <property type="entry name" value="HIS_KIN"/>
    <property type="match status" value="1"/>
</dbReference>
<dbReference type="Pfam" id="PF02518">
    <property type="entry name" value="HATPase_c"/>
    <property type="match status" value="1"/>
</dbReference>
<dbReference type="OrthoDB" id="9795133at2"/>
<geneLocation type="plasmid" evidence="12">
    <name>pd4m1b</name>
</geneLocation>
<keyword evidence="8" id="KW-0902">Two-component regulatory system</keyword>
<dbReference type="InterPro" id="IPR004358">
    <property type="entry name" value="Sig_transdc_His_kin-like_C"/>
</dbReference>
<evidence type="ECO:0000256" key="9">
    <source>
        <dbReference type="SAM" id="Phobius"/>
    </source>
</evidence>
<evidence type="ECO:0000256" key="4">
    <source>
        <dbReference type="ARBA" id="ARBA00022679"/>
    </source>
</evidence>
<dbReference type="PANTHER" id="PTHR43065">
    <property type="entry name" value="SENSOR HISTIDINE KINASE"/>
    <property type="match status" value="1"/>
</dbReference>
<keyword evidence="12" id="KW-1185">Reference proteome</keyword>
<keyword evidence="5" id="KW-0547">Nucleotide-binding</keyword>
<keyword evidence="11" id="KW-0614">Plasmid</keyword>
<dbReference type="InterPro" id="IPR035965">
    <property type="entry name" value="PAS-like_dom_sf"/>
</dbReference>
<dbReference type="InterPro" id="IPR003661">
    <property type="entry name" value="HisK_dim/P_dom"/>
</dbReference>
<evidence type="ECO:0000313" key="12">
    <source>
        <dbReference type="Proteomes" id="UP000305888"/>
    </source>
</evidence>
<feature type="domain" description="Histidine kinase" evidence="10">
    <location>
        <begin position="293"/>
        <end position="508"/>
    </location>
</feature>